<sequence length="288" mass="33619">MMCDKDLQLWLKLTGADKEIKIGDTPDLPLLKKLVKYQLKEVFYQNYDLLLTRKEFDLTPTALLQRMLVEGRRGMCFEACEMMALVLIAFKFDARRTPVFCTVNGQVYQEGAVLDHNVIIVYLDGKKYLIDVIFSFNSIREPLEFSFEQTEERTVIPDVEKYRLEVHGDHCMLHMWLKETWGQMYYIPLPLQHTNLEQYKENYRIFLTSPTVIPIRDNIMKVGKLHETGRIGFVCTFDSKNLKGSGPYTMVLSENLGLATSKKISYDQFRDGIKKHFELTIDDNLFTP</sequence>
<comment type="similarity">
    <text evidence="1 3">Belongs to the arylamine N-acetyltransferase family.</text>
</comment>
<accession>A0A146LG85</accession>
<keyword evidence="3 4" id="KW-0808">Transferase</keyword>
<dbReference type="AlphaFoldDB" id="A0A146LG85"/>
<dbReference type="EC" id="2.3.1.5" evidence="2"/>
<name>A0A146LG85_LYGHE</name>
<proteinExistence type="inferred from homology"/>
<dbReference type="EMBL" id="GDHC01013109">
    <property type="protein sequence ID" value="JAQ05520.1"/>
    <property type="molecule type" value="Transcribed_RNA"/>
</dbReference>
<dbReference type="PRINTS" id="PR01543">
    <property type="entry name" value="ANATRNSFRASE"/>
</dbReference>
<keyword evidence="3" id="KW-0012">Acyltransferase</keyword>
<organism evidence="4">
    <name type="scientific">Lygus hesperus</name>
    <name type="common">Western plant bug</name>
    <dbReference type="NCBI Taxonomy" id="30085"/>
    <lineage>
        <taxon>Eukaryota</taxon>
        <taxon>Metazoa</taxon>
        <taxon>Ecdysozoa</taxon>
        <taxon>Arthropoda</taxon>
        <taxon>Hexapoda</taxon>
        <taxon>Insecta</taxon>
        <taxon>Pterygota</taxon>
        <taxon>Neoptera</taxon>
        <taxon>Paraneoptera</taxon>
        <taxon>Hemiptera</taxon>
        <taxon>Heteroptera</taxon>
        <taxon>Panheteroptera</taxon>
        <taxon>Cimicomorpha</taxon>
        <taxon>Miridae</taxon>
        <taxon>Mirini</taxon>
        <taxon>Lygus</taxon>
    </lineage>
</organism>
<evidence type="ECO:0000256" key="3">
    <source>
        <dbReference type="RuleBase" id="RU003452"/>
    </source>
</evidence>
<evidence type="ECO:0000313" key="4">
    <source>
        <dbReference type="EMBL" id="JAQ05520.1"/>
    </source>
</evidence>
<reference evidence="4" key="1">
    <citation type="journal article" date="2016" name="Gigascience">
        <title>De novo construction of an expanded transcriptome assembly for the western tarnished plant bug, Lygus hesperus.</title>
        <authorList>
            <person name="Tassone E.E."/>
            <person name="Geib S.M."/>
            <person name="Hall B."/>
            <person name="Fabrick J.A."/>
            <person name="Brent C.S."/>
            <person name="Hull J.J."/>
        </authorList>
    </citation>
    <scope>NUCLEOTIDE SEQUENCE</scope>
</reference>
<dbReference type="GO" id="GO:0004060">
    <property type="term" value="F:arylamine N-acetyltransferase activity"/>
    <property type="evidence" value="ECO:0007669"/>
    <property type="project" value="UniProtKB-EC"/>
</dbReference>
<dbReference type="Gene3D" id="3.30.2140.20">
    <property type="match status" value="1"/>
</dbReference>
<dbReference type="InterPro" id="IPR001447">
    <property type="entry name" value="Arylamine_N-AcTrfase"/>
</dbReference>
<dbReference type="PANTHER" id="PTHR11786">
    <property type="entry name" value="N-HYDROXYARYLAMINE O-ACETYLTRANSFERASE"/>
    <property type="match status" value="1"/>
</dbReference>
<dbReference type="InterPro" id="IPR038765">
    <property type="entry name" value="Papain-like_cys_pep_sf"/>
</dbReference>
<dbReference type="InterPro" id="IPR053710">
    <property type="entry name" value="Arylamine_NAT_domain_sf"/>
</dbReference>
<evidence type="ECO:0000256" key="2">
    <source>
        <dbReference type="ARBA" id="ARBA00012701"/>
    </source>
</evidence>
<dbReference type="PANTHER" id="PTHR11786:SF0">
    <property type="entry name" value="ARYLAMINE N-ACETYLTRANSFERASE 4-RELATED"/>
    <property type="match status" value="1"/>
</dbReference>
<evidence type="ECO:0000256" key="1">
    <source>
        <dbReference type="ARBA" id="ARBA00006547"/>
    </source>
</evidence>
<protein>
    <recommendedName>
        <fullName evidence="2">arylamine N-acetyltransferase</fullName>
        <ecNumber evidence="2">2.3.1.5</ecNumber>
    </recommendedName>
</protein>
<dbReference type="Pfam" id="PF00797">
    <property type="entry name" value="Acetyltransf_2"/>
    <property type="match status" value="1"/>
</dbReference>
<gene>
    <name evidence="4" type="primary">nat_4</name>
    <name evidence="4" type="ORF">g.69897</name>
</gene>
<dbReference type="SUPFAM" id="SSF54001">
    <property type="entry name" value="Cysteine proteinases"/>
    <property type="match status" value="1"/>
</dbReference>